<sequence>MRISASAEERAPASKKTSGEKKKRAPTTKTAVTKAKKSQKTTNDSSATHRVLLSSGFSPRQVKALSKKIESLGGDIATSLRDFTVFVTEAPLKRTKNVMASALQNCPIVKADWLEKSTTSGKFLPTQKFLLRDKAFERAHAYNPMIERDHPFRGKTWSMYGSTASPSTGVNTRAGVEGVVLDLLSLGGAKRATADGDFVLRLDAGSSSSKTPDRVTYLKTPKIPIYTPSHVLAACLDGVLPS</sequence>
<dbReference type="InterPro" id="IPR036420">
    <property type="entry name" value="BRCT_dom_sf"/>
</dbReference>
<dbReference type="CDD" id="cd17744">
    <property type="entry name" value="BRCT_MDC1_rpt1"/>
    <property type="match status" value="1"/>
</dbReference>
<name>A4RUW3_OSTLU</name>
<dbReference type="EMBL" id="CP000583">
    <property type="protein sequence ID" value="ABO95032.1"/>
    <property type="molecule type" value="Genomic_DNA"/>
</dbReference>
<dbReference type="RefSeq" id="XP_001416739.1">
    <property type="nucleotide sequence ID" value="XM_001416702.1"/>
</dbReference>
<dbReference type="OrthoDB" id="342264at2759"/>
<comment type="subcellular location">
    <subcellularLocation>
        <location evidence="1">Nucleus</location>
    </subcellularLocation>
</comment>
<feature type="region of interest" description="Disordered" evidence="4">
    <location>
        <begin position="1"/>
        <end position="50"/>
    </location>
</feature>
<evidence type="ECO:0000256" key="3">
    <source>
        <dbReference type="ARBA" id="ARBA00023242"/>
    </source>
</evidence>
<evidence type="ECO:0000256" key="4">
    <source>
        <dbReference type="SAM" id="MobiDB-lite"/>
    </source>
</evidence>
<organism evidence="6 7">
    <name type="scientific">Ostreococcus lucimarinus (strain CCE9901)</name>
    <dbReference type="NCBI Taxonomy" id="436017"/>
    <lineage>
        <taxon>Eukaryota</taxon>
        <taxon>Viridiplantae</taxon>
        <taxon>Chlorophyta</taxon>
        <taxon>Mamiellophyceae</taxon>
        <taxon>Mamiellales</taxon>
        <taxon>Bathycoccaceae</taxon>
        <taxon>Ostreococcus</taxon>
    </lineage>
</organism>
<evidence type="ECO:0000256" key="2">
    <source>
        <dbReference type="ARBA" id="ARBA00022763"/>
    </source>
</evidence>
<dbReference type="HOGENOM" id="CLU_1148841_0_0_1"/>
<feature type="compositionally biased region" description="Basic and acidic residues" evidence="4">
    <location>
        <begin position="7"/>
        <end position="20"/>
    </location>
</feature>
<keyword evidence="7" id="KW-1185">Reference proteome</keyword>
<protein>
    <recommendedName>
        <fullName evidence="5">BRCT domain-containing protein</fullName>
    </recommendedName>
</protein>
<dbReference type="AlphaFoldDB" id="A4RUW3"/>
<dbReference type="Pfam" id="PF00533">
    <property type="entry name" value="BRCT"/>
    <property type="match status" value="1"/>
</dbReference>
<dbReference type="KEGG" id="olu:OSTLU_14735"/>
<dbReference type="GeneID" id="5001071"/>
<accession>A4RUW3</accession>
<keyword evidence="3" id="KW-0539">Nucleus</keyword>
<dbReference type="GO" id="GO:0006974">
    <property type="term" value="P:DNA damage response"/>
    <property type="evidence" value="ECO:0007669"/>
    <property type="project" value="UniProtKB-KW"/>
</dbReference>
<dbReference type="STRING" id="436017.A4RUW3"/>
<evidence type="ECO:0000259" key="5">
    <source>
        <dbReference type="PROSITE" id="PS50172"/>
    </source>
</evidence>
<evidence type="ECO:0000313" key="7">
    <source>
        <dbReference type="Proteomes" id="UP000001568"/>
    </source>
</evidence>
<dbReference type="OMA" id="YSEREMK"/>
<dbReference type="PANTHER" id="PTHR23196">
    <property type="entry name" value="PAX TRANSCRIPTION ACTIVATION DOMAIN INTERACTING PROTEIN"/>
    <property type="match status" value="1"/>
</dbReference>
<dbReference type="Gene3D" id="3.40.50.10190">
    <property type="entry name" value="BRCT domain"/>
    <property type="match status" value="1"/>
</dbReference>
<reference evidence="6 7" key="1">
    <citation type="journal article" date="2007" name="Proc. Natl. Acad. Sci. U.S.A.">
        <title>The tiny eukaryote Ostreococcus provides genomic insights into the paradox of plankton speciation.</title>
        <authorList>
            <person name="Palenik B."/>
            <person name="Grimwood J."/>
            <person name="Aerts A."/>
            <person name="Rouze P."/>
            <person name="Salamov A."/>
            <person name="Putnam N."/>
            <person name="Dupont C."/>
            <person name="Jorgensen R."/>
            <person name="Derelle E."/>
            <person name="Rombauts S."/>
            <person name="Zhou K."/>
            <person name="Otillar R."/>
            <person name="Merchant S.S."/>
            <person name="Podell S."/>
            <person name="Gaasterland T."/>
            <person name="Napoli C."/>
            <person name="Gendler K."/>
            <person name="Manuell A."/>
            <person name="Tai V."/>
            <person name="Vallon O."/>
            <person name="Piganeau G."/>
            <person name="Jancek S."/>
            <person name="Heijde M."/>
            <person name="Jabbari K."/>
            <person name="Bowler C."/>
            <person name="Lohr M."/>
            <person name="Robbens S."/>
            <person name="Werner G."/>
            <person name="Dubchak I."/>
            <person name="Pazour G.J."/>
            <person name="Ren Q."/>
            <person name="Paulsen I."/>
            <person name="Delwiche C."/>
            <person name="Schmutz J."/>
            <person name="Rokhsar D."/>
            <person name="Van de Peer Y."/>
            <person name="Moreau H."/>
            <person name="Grigoriev I.V."/>
        </authorList>
    </citation>
    <scope>NUCLEOTIDE SEQUENCE [LARGE SCALE GENOMIC DNA]</scope>
    <source>
        <strain evidence="6 7">CCE9901</strain>
    </source>
</reference>
<evidence type="ECO:0000313" key="6">
    <source>
        <dbReference type="EMBL" id="ABO95032.1"/>
    </source>
</evidence>
<dbReference type="Proteomes" id="UP000001568">
    <property type="component" value="Chromosome 3"/>
</dbReference>
<feature type="domain" description="BRCT" evidence="5">
    <location>
        <begin position="51"/>
        <end position="131"/>
    </location>
</feature>
<dbReference type="SMART" id="SM00292">
    <property type="entry name" value="BRCT"/>
    <property type="match status" value="1"/>
</dbReference>
<dbReference type="PANTHER" id="PTHR23196:SF1">
    <property type="entry name" value="PAX-INTERACTING PROTEIN 1"/>
    <property type="match status" value="1"/>
</dbReference>
<dbReference type="InterPro" id="IPR051579">
    <property type="entry name" value="DDR_Transcriptional_Reg"/>
</dbReference>
<keyword evidence="2" id="KW-0227">DNA damage</keyword>
<dbReference type="SUPFAM" id="SSF52113">
    <property type="entry name" value="BRCT domain"/>
    <property type="match status" value="1"/>
</dbReference>
<evidence type="ECO:0000256" key="1">
    <source>
        <dbReference type="ARBA" id="ARBA00004123"/>
    </source>
</evidence>
<proteinExistence type="predicted"/>
<dbReference type="Gramene" id="ABO95032">
    <property type="protein sequence ID" value="ABO95032"/>
    <property type="gene ID" value="OSTLU_14735"/>
</dbReference>
<dbReference type="GO" id="GO:0005634">
    <property type="term" value="C:nucleus"/>
    <property type="evidence" value="ECO:0007669"/>
    <property type="project" value="UniProtKB-SubCell"/>
</dbReference>
<gene>
    <name evidence="6" type="ORF">OSTLU_14735</name>
</gene>
<dbReference type="InterPro" id="IPR001357">
    <property type="entry name" value="BRCT_dom"/>
</dbReference>
<dbReference type="PROSITE" id="PS50172">
    <property type="entry name" value="BRCT"/>
    <property type="match status" value="1"/>
</dbReference>